<dbReference type="RefSeq" id="WP_379145175.1">
    <property type="nucleotide sequence ID" value="NZ_JBHUEN010000053.1"/>
</dbReference>
<dbReference type="EMBL" id="JBHUEN010000053">
    <property type="protein sequence ID" value="MFD1883658.1"/>
    <property type="molecule type" value="Genomic_DNA"/>
</dbReference>
<name>A0ABW4RD27_9RHOB</name>
<dbReference type="Proteomes" id="UP001597213">
    <property type="component" value="Unassembled WGS sequence"/>
</dbReference>
<gene>
    <name evidence="2" type="ORF">ACFSCT_18265</name>
</gene>
<keyword evidence="3" id="KW-1185">Reference proteome</keyword>
<evidence type="ECO:0000313" key="2">
    <source>
        <dbReference type="EMBL" id="MFD1883658.1"/>
    </source>
</evidence>
<evidence type="ECO:0000313" key="3">
    <source>
        <dbReference type="Proteomes" id="UP001597213"/>
    </source>
</evidence>
<evidence type="ECO:0000256" key="1">
    <source>
        <dbReference type="SAM" id="MobiDB-lite"/>
    </source>
</evidence>
<protein>
    <submittedName>
        <fullName evidence="2">Uncharacterized protein</fullName>
    </submittedName>
</protein>
<comment type="caution">
    <text evidence="2">The sequence shown here is derived from an EMBL/GenBank/DDBJ whole genome shotgun (WGS) entry which is preliminary data.</text>
</comment>
<proteinExistence type="predicted"/>
<feature type="region of interest" description="Disordered" evidence="1">
    <location>
        <begin position="80"/>
        <end position="107"/>
    </location>
</feature>
<reference evidence="3" key="1">
    <citation type="journal article" date="2019" name="Int. J. Syst. Evol. Microbiol.">
        <title>The Global Catalogue of Microorganisms (GCM) 10K type strain sequencing project: providing services to taxonomists for standard genome sequencing and annotation.</title>
        <authorList>
            <consortium name="The Broad Institute Genomics Platform"/>
            <consortium name="The Broad Institute Genome Sequencing Center for Infectious Disease"/>
            <person name="Wu L."/>
            <person name="Ma J."/>
        </authorList>
    </citation>
    <scope>NUCLEOTIDE SEQUENCE [LARGE SCALE GENOMIC DNA]</scope>
    <source>
        <strain evidence="3">CCUG 56029</strain>
    </source>
</reference>
<organism evidence="2 3">
    <name type="scientific">Paracoccus pacificus</name>
    <dbReference type="NCBI Taxonomy" id="1463598"/>
    <lineage>
        <taxon>Bacteria</taxon>
        <taxon>Pseudomonadati</taxon>
        <taxon>Pseudomonadota</taxon>
        <taxon>Alphaproteobacteria</taxon>
        <taxon>Rhodobacterales</taxon>
        <taxon>Paracoccaceae</taxon>
        <taxon>Paracoccus</taxon>
    </lineage>
</organism>
<accession>A0ABW4RD27</accession>
<sequence length="120" mass="12864">MIGVIVWSNASRLKAVVWCEDQGALAYLNGTDNLLGDRWPVAGDMVELDSENRDGLRYALAVRLVGGCGCPDLPERLRSAAPNAKPAAREKSPALRLVASNETPRTQPQISKICNGFAAS</sequence>